<dbReference type="GO" id="GO:0003676">
    <property type="term" value="F:nucleic acid binding"/>
    <property type="evidence" value="ECO:0007669"/>
    <property type="project" value="InterPro"/>
</dbReference>
<dbReference type="InterPro" id="IPR025824">
    <property type="entry name" value="OB-fold_nuc-bd_dom"/>
</dbReference>
<dbReference type="EC" id="3.1.11.6" evidence="5"/>
<name>A0A1F4T747_UNCSA</name>
<evidence type="ECO:0000256" key="2">
    <source>
        <dbReference type="ARBA" id="ARBA00022722"/>
    </source>
</evidence>
<evidence type="ECO:0000313" key="10">
    <source>
        <dbReference type="Proteomes" id="UP000178602"/>
    </source>
</evidence>
<evidence type="ECO:0000313" key="9">
    <source>
        <dbReference type="EMBL" id="OGC28534.1"/>
    </source>
</evidence>
<dbReference type="Pfam" id="PF02601">
    <property type="entry name" value="Exonuc_VII_L"/>
    <property type="match status" value="1"/>
</dbReference>
<keyword evidence="3 5" id="KW-0378">Hydrolase</keyword>
<dbReference type="GO" id="GO:0006308">
    <property type="term" value="P:DNA catabolic process"/>
    <property type="evidence" value="ECO:0007669"/>
    <property type="project" value="UniProtKB-UniRule"/>
</dbReference>
<feature type="coiled-coil region" evidence="6">
    <location>
        <begin position="305"/>
        <end position="362"/>
    </location>
</feature>
<sequence>MNERILTIGQLNQVIKMYLKDLAPEGLWVKGEILGYKLGDGGRYATFIVCEKEEGSNKVVAQAQAMCWGTDLSTINGKLRTIDRGLGLKDGIIVQLKCVADLWPQAGRFQLIVKDIEPSVTLGELHLLRLRLYQELAALGVQDKNKQIPIPLCPLRVALITAKGCAGYNDFIHELWGSRYPFKVDLYNSAVQGEGVEKEVVGALKVVARRAADYDAVVIVRGGGAVTDLKWFDNKAIGLAIAGSPLPILTGIGHEINLSLADMVANANFKTPTAAAAFLVEKVREYELAVDELVEGINQSANLILRDSRERLRSLIREINSEARQCHVAQSLAIENLFQNISNAALEEIKRQEAALSHLAEKIAIFEPKNTLKLGYSITRGEDGRVLRRLDQVGVGEQILTQLVDGKIVSNVSLKERGNGN</sequence>
<accession>A0A1F4T747</accession>
<reference evidence="9 10" key="1">
    <citation type="journal article" date="2016" name="Nat. Commun.">
        <title>Thousands of microbial genomes shed light on interconnected biogeochemical processes in an aquifer system.</title>
        <authorList>
            <person name="Anantharaman K."/>
            <person name="Brown C.T."/>
            <person name="Hug L.A."/>
            <person name="Sharon I."/>
            <person name="Castelle C.J."/>
            <person name="Probst A.J."/>
            <person name="Thomas B.C."/>
            <person name="Singh A."/>
            <person name="Wilkins M.J."/>
            <person name="Karaoz U."/>
            <person name="Brodie E.L."/>
            <person name="Williams K.H."/>
            <person name="Hubbard S.S."/>
            <person name="Banfield J.F."/>
        </authorList>
    </citation>
    <scope>NUCLEOTIDE SEQUENCE [LARGE SCALE GENOMIC DNA]</scope>
</reference>
<gene>
    <name evidence="9" type="ORF">A3K49_06170</name>
</gene>
<keyword evidence="1" id="KW-0963">Cytoplasm</keyword>
<dbReference type="NCBIfam" id="TIGR00237">
    <property type="entry name" value="xseA"/>
    <property type="match status" value="1"/>
</dbReference>
<evidence type="ECO:0000256" key="1">
    <source>
        <dbReference type="ARBA" id="ARBA00022490"/>
    </source>
</evidence>
<protein>
    <recommendedName>
        <fullName evidence="5">Exodeoxyribonuclease 7 large subunit</fullName>
        <ecNumber evidence="5">3.1.11.6</ecNumber>
    </recommendedName>
</protein>
<keyword evidence="6" id="KW-0175">Coiled coil</keyword>
<dbReference type="InterPro" id="IPR020579">
    <property type="entry name" value="Exonuc_VII_lsu_C"/>
</dbReference>
<dbReference type="GO" id="GO:0008855">
    <property type="term" value="F:exodeoxyribonuclease VII activity"/>
    <property type="evidence" value="ECO:0007669"/>
    <property type="project" value="UniProtKB-UniRule"/>
</dbReference>
<dbReference type="PANTHER" id="PTHR30008:SF0">
    <property type="entry name" value="EXODEOXYRIBONUCLEASE 7 LARGE SUBUNIT"/>
    <property type="match status" value="1"/>
</dbReference>
<keyword evidence="4 5" id="KW-0269">Exonuclease</keyword>
<dbReference type="Proteomes" id="UP000178602">
    <property type="component" value="Unassembled WGS sequence"/>
</dbReference>
<organism evidence="9 10">
    <name type="scientific">candidate division WOR-1 bacterium RIFOXYC12_FULL_54_18</name>
    <dbReference type="NCBI Taxonomy" id="1802584"/>
    <lineage>
        <taxon>Bacteria</taxon>
        <taxon>Bacillati</taxon>
        <taxon>Saganbacteria</taxon>
    </lineage>
</organism>
<dbReference type="InterPro" id="IPR003753">
    <property type="entry name" value="Exonuc_VII_L"/>
</dbReference>
<evidence type="ECO:0000259" key="7">
    <source>
        <dbReference type="Pfam" id="PF02601"/>
    </source>
</evidence>
<proteinExistence type="inferred from homology"/>
<dbReference type="GO" id="GO:0005737">
    <property type="term" value="C:cytoplasm"/>
    <property type="evidence" value="ECO:0007669"/>
    <property type="project" value="UniProtKB-SubCell"/>
</dbReference>
<comment type="caution">
    <text evidence="9">The sequence shown here is derived from an EMBL/GenBank/DDBJ whole genome shotgun (WGS) entry which is preliminary data.</text>
</comment>
<dbReference type="GO" id="GO:0009318">
    <property type="term" value="C:exodeoxyribonuclease VII complex"/>
    <property type="evidence" value="ECO:0007669"/>
    <property type="project" value="UniProtKB-UniRule"/>
</dbReference>
<evidence type="ECO:0000256" key="4">
    <source>
        <dbReference type="ARBA" id="ARBA00022839"/>
    </source>
</evidence>
<dbReference type="Pfam" id="PF13742">
    <property type="entry name" value="tRNA_anti_2"/>
    <property type="match status" value="1"/>
</dbReference>
<evidence type="ECO:0000256" key="6">
    <source>
        <dbReference type="SAM" id="Coils"/>
    </source>
</evidence>
<comment type="similarity">
    <text evidence="5">Belongs to the XseA family.</text>
</comment>
<evidence type="ECO:0000256" key="3">
    <source>
        <dbReference type="ARBA" id="ARBA00022801"/>
    </source>
</evidence>
<feature type="domain" description="OB-fold nucleic acid binding" evidence="8">
    <location>
        <begin position="6"/>
        <end position="117"/>
    </location>
</feature>
<dbReference type="AlphaFoldDB" id="A0A1F4T747"/>
<evidence type="ECO:0000259" key="8">
    <source>
        <dbReference type="Pfam" id="PF13742"/>
    </source>
</evidence>
<dbReference type="EMBL" id="MEUG01000001">
    <property type="protein sequence ID" value="OGC28534.1"/>
    <property type="molecule type" value="Genomic_DNA"/>
</dbReference>
<dbReference type="PANTHER" id="PTHR30008">
    <property type="entry name" value="EXODEOXYRIBONUCLEASE 7 LARGE SUBUNIT"/>
    <property type="match status" value="1"/>
</dbReference>
<feature type="domain" description="Exonuclease VII large subunit C-terminal" evidence="7">
    <location>
        <begin position="143"/>
        <end position="341"/>
    </location>
</feature>
<comment type="catalytic activity">
    <reaction evidence="5">
        <text>Exonucleolytic cleavage in either 5'- to 3'- or 3'- to 5'-direction to yield nucleoside 5'-phosphates.</text>
        <dbReference type="EC" id="3.1.11.6"/>
    </reaction>
</comment>
<keyword evidence="2 5" id="KW-0540">Nuclease</keyword>
<evidence type="ECO:0000256" key="5">
    <source>
        <dbReference type="RuleBase" id="RU004355"/>
    </source>
</evidence>
<comment type="subcellular location">
    <subcellularLocation>
        <location evidence="5">Cytoplasm</location>
    </subcellularLocation>
</comment>